<dbReference type="Pfam" id="PF06985">
    <property type="entry name" value="HET"/>
    <property type="match status" value="1"/>
</dbReference>
<dbReference type="VEuPathDB" id="FungiDB:TRIREDRAFT_123733"/>
<evidence type="ECO:0000259" key="2">
    <source>
        <dbReference type="Pfam" id="PF06985"/>
    </source>
</evidence>
<dbReference type="GeneID" id="18483722"/>
<proteinExistence type="predicted"/>
<feature type="domain" description="Heterokaryon incompatibility" evidence="2">
    <location>
        <begin position="196"/>
        <end position="355"/>
    </location>
</feature>
<dbReference type="EMBL" id="GL985080">
    <property type="protein sequence ID" value="EGR45314.1"/>
    <property type="molecule type" value="Genomic_DNA"/>
</dbReference>
<dbReference type="eggNOG" id="ENOG502SJD3">
    <property type="taxonomic scope" value="Eukaryota"/>
</dbReference>
<sequence>MSDWETDYSSSDDEESSKRCPHERFNGDGSLFGAGASRQVIIDASAECIECKLLLQAVSNYKPGWLEDDKDDKRLIHLTKRKTYTVQLLHGSYDSEPVGTFQIVHRSKDEPLYEIEDKKSSNILRRPRAQGLRVIPDSSSQAAMDRAAQWLSHCLEHDDACEVPNADFMPRMLIDVTSQQSSREPFLFKPTSVAPYACLSYCWGPDTEGILQTTTENVESHHDAIPLAKMPNAVQDAVAVCRGLKIPYLWVDSLCIIQDDPIAWLEDASQMDRIYLHSRLTIAAIEPSSCKSRVLGAQTFGQPGWQQQFTANDVASDPDEPPLEIFVRPVADDFNEEKEEDTKRSLDKRGWCLQESLLPSRRLCFTGDEMIWECLCRTVCECGHILWQPQPFGFGRLGAHLKTKRLKAKVAISHPQPARPWYEEYHGYNYYRSGDGFPETPYRRWRDIVSEYSQRFLSRRKDRLSAVSGLAKLVREGLPGAQKDEDGEHAEEYLAGLWKREFHFDLTWTVQHPNAQPGDSSSGKVDAKVEGKAEEDDNLRVPSWSWASVESPVKFEFDRPLETWKYTPNLIDLVKLESALCKRELEHDETSAVTSGEVVLTGLTTSVQLKAAHGSHREGNAIVQSANSFSAEVTLDQPGTLASLSSNCRMPSCEEENRRHESGYEFQDEGLLCLALFSWLAFTWKYDADGKMRKMGPNTWFLVLKPSTSVPGAYERIGIGSHSSGTGERCELFEDGKTATVKIV</sequence>
<accession>G0RU26</accession>
<dbReference type="HOGENOM" id="CLU_002639_2_8_1"/>
<evidence type="ECO:0000313" key="4">
    <source>
        <dbReference type="Proteomes" id="UP000008984"/>
    </source>
</evidence>
<feature type="compositionally biased region" description="Acidic residues" evidence="1">
    <location>
        <begin position="1"/>
        <end position="15"/>
    </location>
</feature>
<dbReference type="OrthoDB" id="5125733at2759"/>
<evidence type="ECO:0000313" key="3">
    <source>
        <dbReference type="EMBL" id="EGR45314.1"/>
    </source>
</evidence>
<keyword evidence="4" id="KW-1185">Reference proteome</keyword>
<dbReference type="Proteomes" id="UP000008984">
    <property type="component" value="Unassembled WGS sequence"/>
</dbReference>
<gene>
    <name evidence="3" type="ORF">TRIREDRAFT_123733</name>
</gene>
<organism evidence="4">
    <name type="scientific">Hypocrea jecorina (strain QM6a)</name>
    <name type="common">Trichoderma reesei</name>
    <dbReference type="NCBI Taxonomy" id="431241"/>
    <lineage>
        <taxon>Eukaryota</taxon>
        <taxon>Fungi</taxon>
        <taxon>Dikarya</taxon>
        <taxon>Ascomycota</taxon>
        <taxon>Pezizomycotina</taxon>
        <taxon>Sordariomycetes</taxon>
        <taxon>Hypocreomycetidae</taxon>
        <taxon>Hypocreales</taxon>
        <taxon>Hypocreaceae</taxon>
        <taxon>Trichoderma</taxon>
    </lineage>
</organism>
<name>G0RU26_HYPJQ</name>
<dbReference type="InterPro" id="IPR010730">
    <property type="entry name" value="HET"/>
</dbReference>
<dbReference type="KEGG" id="tre:TRIREDRAFT_123733"/>
<dbReference type="AlphaFoldDB" id="G0RU26"/>
<dbReference type="RefSeq" id="XP_006968757.1">
    <property type="nucleotide sequence ID" value="XM_006968695.1"/>
</dbReference>
<protein>
    <submittedName>
        <fullName evidence="3">Predicted protein</fullName>
    </submittedName>
</protein>
<feature type="region of interest" description="Disordered" evidence="1">
    <location>
        <begin position="1"/>
        <end position="22"/>
    </location>
</feature>
<dbReference type="PANTHER" id="PTHR33112">
    <property type="entry name" value="DOMAIN PROTEIN, PUTATIVE-RELATED"/>
    <property type="match status" value="1"/>
</dbReference>
<reference evidence="3 4" key="1">
    <citation type="journal article" date="2008" name="Nat. Biotechnol.">
        <title>Genome sequencing and analysis of the biomass-degrading fungus Trichoderma reesei (syn. Hypocrea jecorina).</title>
        <authorList>
            <person name="Martinez D."/>
            <person name="Berka R.M."/>
            <person name="Henrissat B."/>
            <person name="Saloheimo M."/>
            <person name="Arvas M."/>
            <person name="Baker S.E."/>
            <person name="Chapman J."/>
            <person name="Chertkov O."/>
            <person name="Coutinho P.M."/>
            <person name="Cullen D."/>
            <person name="Danchin E.G."/>
            <person name="Grigoriev I.V."/>
            <person name="Harris P."/>
            <person name="Jackson M."/>
            <person name="Kubicek C.P."/>
            <person name="Han C.S."/>
            <person name="Ho I."/>
            <person name="Larrondo L.F."/>
            <person name="de Leon A.L."/>
            <person name="Magnuson J.K."/>
            <person name="Merino S."/>
            <person name="Misra M."/>
            <person name="Nelson B."/>
            <person name="Putnam N."/>
            <person name="Robbertse B."/>
            <person name="Salamov A.A."/>
            <person name="Schmoll M."/>
            <person name="Terry A."/>
            <person name="Thayer N."/>
            <person name="Westerholm-Parvinen A."/>
            <person name="Schoch C.L."/>
            <person name="Yao J."/>
            <person name="Barabote R."/>
            <person name="Nelson M.A."/>
            <person name="Detter C."/>
            <person name="Bruce D."/>
            <person name="Kuske C.R."/>
            <person name="Xie G."/>
            <person name="Richardson P."/>
            <person name="Rokhsar D.S."/>
            <person name="Lucas S.M."/>
            <person name="Rubin E.M."/>
            <person name="Dunn-Coleman N."/>
            <person name="Ward M."/>
            <person name="Brettin T.S."/>
        </authorList>
    </citation>
    <scope>NUCLEOTIDE SEQUENCE [LARGE SCALE GENOMIC DNA]</scope>
    <source>
        <strain evidence="3 4">QM6a</strain>
    </source>
</reference>
<evidence type="ECO:0000256" key="1">
    <source>
        <dbReference type="SAM" id="MobiDB-lite"/>
    </source>
</evidence>
<dbReference type="PANTHER" id="PTHR33112:SF9">
    <property type="entry name" value="HETEROKARYON INCOMPATIBILITY DOMAIN-CONTAINING PROTEIN"/>
    <property type="match status" value="1"/>
</dbReference>